<dbReference type="InterPro" id="IPR050232">
    <property type="entry name" value="FBL13/AtMIF1-like"/>
</dbReference>
<dbReference type="GeneID" id="115989400"/>
<dbReference type="InterPro" id="IPR055411">
    <property type="entry name" value="LRR_FXL15/At3g58940/PEG3-like"/>
</dbReference>
<dbReference type="KEGG" id="qlo:115989400"/>
<dbReference type="InterPro" id="IPR036047">
    <property type="entry name" value="F-box-like_dom_sf"/>
</dbReference>
<feature type="region of interest" description="Disordered" evidence="1">
    <location>
        <begin position="451"/>
        <end position="474"/>
    </location>
</feature>
<dbReference type="OrthoDB" id="1298252at2759"/>
<dbReference type="Gene3D" id="1.20.1280.50">
    <property type="match status" value="1"/>
</dbReference>
<dbReference type="PANTHER" id="PTHR31900:SF34">
    <property type="entry name" value="EMB|CAB62440.1-RELATED"/>
    <property type="match status" value="1"/>
</dbReference>
<evidence type="ECO:0000313" key="4">
    <source>
        <dbReference type="Proteomes" id="UP000594261"/>
    </source>
</evidence>
<dbReference type="InterPro" id="IPR006566">
    <property type="entry name" value="FBD"/>
</dbReference>
<dbReference type="InterPro" id="IPR001810">
    <property type="entry name" value="F-box_dom"/>
</dbReference>
<dbReference type="InParanoid" id="A0A7N2LP01"/>
<evidence type="ECO:0000313" key="3">
    <source>
        <dbReference type="EnsemblPlants" id="QL05p025606:mrna"/>
    </source>
</evidence>
<dbReference type="CDD" id="cd22160">
    <property type="entry name" value="F-box_AtFBL13-like"/>
    <property type="match status" value="1"/>
</dbReference>
<evidence type="ECO:0000256" key="1">
    <source>
        <dbReference type="SAM" id="MobiDB-lite"/>
    </source>
</evidence>
<proteinExistence type="predicted"/>
<dbReference type="Pfam" id="PF00646">
    <property type="entry name" value="F-box"/>
    <property type="match status" value="1"/>
</dbReference>
<evidence type="ECO:0000259" key="2">
    <source>
        <dbReference type="SMART" id="SM00579"/>
    </source>
</evidence>
<dbReference type="RefSeq" id="XP_030968934.1">
    <property type="nucleotide sequence ID" value="XM_031113074.1"/>
</dbReference>
<dbReference type="InterPro" id="IPR032675">
    <property type="entry name" value="LRR_dom_sf"/>
</dbReference>
<reference evidence="3 4" key="1">
    <citation type="journal article" date="2016" name="G3 (Bethesda)">
        <title>First Draft Assembly and Annotation of the Genome of a California Endemic Oak Quercus lobata Nee (Fagaceae).</title>
        <authorList>
            <person name="Sork V.L."/>
            <person name="Fitz-Gibbon S.T."/>
            <person name="Puiu D."/>
            <person name="Crepeau M."/>
            <person name="Gugger P.F."/>
            <person name="Sherman R."/>
            <person name="Stevens K."/>
            <person name="Langley C.H."/>
            <person name="Pellegrini M."/>
            <person name="Salzberg S.L."/>
        </authorList>
    </citation>
    <scope>NUCLEOTIDE SEQUENCE [LARGE SCALE GENOMIC DNA]</scope>
    <source>
        <strain evidence="3 4">cv. SW786</strain>
    </source>
</reference>
<keyword evidence="4" id="KW-1185">Reference proteome</keyword>
<reference evidence="3" key="2">
    <citation type="submission" date="2021-01" db="UniProtKB">
        <authorList>
            <consortium name="EnsemblPlants"/>
        </authorList>
    </citation>
    <scope>IDENTIFICATION</scope>
</reference>
<dbReference type="OMA" id="KCHEIEG"/>
<dbReference type="RefSeq" id="XP_030968933.1">
    <property type="nucleotide sequence ID" value="XM_031113073.1"/>
</dbReference>
<sequence>MTTESDTKRKKYAEVDRISNLPDLLLCHILSFLPTKQSVATTILSTRWKPLWTMVPVLDFEDIKRQNQDDVAESNDGMTFTHFVWRVYALRKPIHVKKLKLQFHNRSVVDPIYVRTWISYAIGHHLEELRLYLLGNLSQPIELPQSFYNSESLKVLRLDGEVLLNCPSFVHFPNLKHLFLGFGIKYANDDCFRRLISCSSHLKNLFVFSDPKDKNVRFKLDINAPILKYLFLWGRDCQDYLLENVTNVVKAYIYLLGHRQNDEHENYGHCILKLLRAIPNVQTLTLHFTKGLSFAFTYDIPKFNNLRLLELRVSCCEWQLLPKFLESAPNLENLFLKKVNTEGPHESCWTEPPHVPKCLTSHLQSFYFLGFRSLDHELELVKYILNNAKVLKTMGIQTGLSDFEENFLILKKLPEFPRCSLTCRLEFSTVYPPSLSLSLTVSDSSQPSLLLGSSKETMAQYPPSNRSPDTKSGL</sequence>
<dbReference type="SMART" id="SM00579">
    <property type="entry name" value="FBD"/>
    <property type="match status" value="1"/>
</dbReference>
<dbReference type="AlphaFoldDB" id="A0A7N2LP01"/>
<feature type="domain" description="FBD" evidence="2">
    <location>
        <begin position="357"/>
        <end position="428"/>
    </location>
</feature>
<dbReference type="Pfam" id="PF24758">
    <property type="entry name" value="LRR_At5g56370"/>
    <property type="match status" value="1"/>
</dbReference>
<gene>
    <name evidence="3" type="primary">LOC115989400</name>
</gene>
<dbReference type="SUPFAM" id="SSF81383">
    <property type="entry name" value="F-box domain"/>
    <property type="match status" value="1"/>
</dbReference>
<dbReference type="Proteomes" id="UP000594261">
    <property type="component" value="Chromosome 5"/>
</dbReference>
<dbReference type="SUPFAM" id="SSF52047">
    <property type="entry name" value="RNI-like"/>
    <property type="match status" value="1"/>
</dbReference>
<dbReference type="Gramene" id="QL05p025606:mrna">
    <property type="protein sequence ID" value="QL05p025606:mrna"/>
    <property type="gene ID" value="QL05p025606"/>
</dbReference>
<organism evidence="3 4">
    <name type="scientific">Quercus lobata</name>
    <name type="common">Valley oak</name>
    <dbReference type="NCBI Taxonomy" id="97700"/>
    <lineage>
        <taxon>Eukaryota</taxon>
        <taxon>Viridiplantae</taxon>
        <taxon>Streptophyta</taxon>
        <taxon>Embryophyta</taxon>
        <taxon>Tracheophyta</taxon>
        <taxon>Spermatophyta</taxon>
        <taxon>Magnoliopsida</taxon>
        <taxon>eudicotyledons</taxon>
        <taxon>Gunneridae</taxon>
        <taxon>Pentapetalae</taxon>
        <taxon>rosids</taxon>
        <taxon>fabids</taxon>
        <taxon>Fagales</taxon>
        <taxon>Fagaceae</taxon>
        <taxon>Quercus</taxon>
    </lineage>
</organism>
<dbReference type="Gene3D" id="3.80.10.10">
    <property type="entry name" value="Ribonuclease Inhibitor"/>
    <property type="match status" value="1"/>
</dbReference>
<dbReference type="PANTHER" id="PTHR31900">
    <property type="entry name" value="F-BOX/RNI SUPERFAMILY PROTEIN-RELATED"/>
    <property type="match status" value="1"/>
</dbReference>
<feature type="compositionally biased region" description="Polar residues" evidence="1">
    <location>
        <begin position="454"/>
        <end position="467"/>
    </location>
</feature>
<dbReference type="EMBL" id="LRBV02000005">
    <property type="status" value="NOT_ANNOTATED_CDS"/>
    <property type="molecule type" value="Genomic_DNA"/>
</dbReference>
<name>A0A7N2LP01_QUELO</name>
<accession>A0A7N2LP01</accession>
<protein>
    <recommendedName>
        <fullName evidence="2">FBD domain-containing protein</fullName>
    </recommendedName>
</protein>
<dbReference type="FunCoup" id="A0A7N2LP01">
    <property type="interactions" value="1"/>
</dbReference>
<dbReference type="Pfam" id="PF08387">
    <property type="entry name" value="FBD"/>
    <property type="match status" value="1"/>
</dbReference>
<dbReference type="EnsemblPlants" id="QL05p025606:mrna">
    <property type="protein sequence ID" value="QL05p025606:mrna"/>
    <property type="gene ID" value="QL05p025606"/>
</dbReference>
<dbReference type="InterPro" id="IPR053781">
    <property type="entry name" value="F-box_AtFBL13-like"/>
</dbReference>